<gene>
    <name evidence="4" type="ORF">RFULGI_LOCUS3844</name>
</gene>
<evidence type="ECO:0000256" key="1">
    <source>
        <dbReference type="ARBA" id="ARBA00022441"/>
    </source>
</evidence>
<evidence type="ECO:0000313" key="5">
    <source>
        <dbReference type="Proteomes" id="UP000789396"/>
    </source>
</evidence>
<evidence type="ECO:0000256" key="2">
    <source>
        <dbReference type="ARBA" id="ARBA00022737"/>
    </source>
</evidence>
<evidence type="ECO:0000313" key="4">
    <source>
        <dbReference type="EMBL" id="CAG8532227.1"/>
    </source>
</evidence>
<proteinExistence type="predicted"/>
<dbReference type="Gene3D" id="2.120.10.80">
    <property type="entry name" value="Kelch-type beta propeller"/>
    <property type="match status" value="2"/>
</dbReference>
<sequence>MATQSKEFYYLDVSTNFKINGIIPWVDLSSSSILPPHSWSAFSLCGPDNNTLVMFGGDFGITNPTNLVFTYNLKTLQWSNPTTTGYLPTPRGHHSSVLNGRIIVYGGYIDRGTLVPVLDDLVVLDTGGTVFTWSQANVSTLSPPSRCYHSATLVDHYMIVIFGRNNLYLPSPTMNEVYILDTSDKFDYKWVIEYKPDGSVTTMDPAQTTTTNTNVDTNIALIASTAVLAFLFVLAIGLLIFFSYKRKRNILLIPGSEK</sequence>
<dbReference type="PANTHER" id="PTHR46093:SF18">
    <property type="entry name" value="FIBRONECTIN TYPE-III DOMAIN-CONTAINING PROTEIN"/>
    <property type="match status" value="1"/>
</dbReference>
<dbReference type="Pfam" id="PF24681">
    <property type="entry name" value="Kelch_KLHDC2_KLHL20_DRC7"/>
    <property type="match status" value="1"/>
</dbReference>
<keyword evidence="1" id="KW-0880">Kelch repeat</keyword>
<keyword evidence="3" id="KW-0472">Membrane</keyword>
<feature type="transmembrane region" description="Helical" evidence="3">
    <location>
        <begin position="219"/>
        <end position="242"/>
    </location>
</feature>
<keyword evidence="3" id="KW-0812">Transmembrane</keyword>
<dbReference type="AlphaFoldDB" id="A0A9N9AJY0"/>
<evidence type="ECO:0000256" key="3">
    <source>
        <dbReference type="SAM" id="Phobius"/>
    </source>
</evidence>
<accession>A0A9N9AJY0</accession>
<comment type="caution">
    <text evidence="4">The sequence shown here is derived from an EMBL/GenBank/DDBJ whole genome shotgun (WGS) entry which is preliminary data.</text>
</comment>
<keyword evidence="2" id="KW-0677">Repeat</keyword>
<dbReference type="InterPro" id="IPR015915">
    <property type="entry name" value="Kelch-typ_b-propeller"/>
</dbReference>
<dbReference type="Proteomes" id="UP000789396">
    <property type="component" value="Unassembled WGS sequence"/>
</dbReference>
<name>A0A9N9AJY0_9GLOM</name>
<reference evidence="4" key="1">
    <citation type="submission" date="2021-06" db="EMBL/GenBank/DDBJ databases">
        <authorList>
            <person name="Kallberg Y."/>
            <person name="Tangrot J."/>
            <person name="Rosling A."/>
        </authorList>
    </citation>
    <scope>NUCLEOTIDE SEQUENCE</scope>
    <source>
        <strain evidence="4">IN212</strain>
    </source>
</reference>
<dbReference type="EMBL" id="CAJVPZ010003563">
    <property type="protein sequence ID" value="CAG8532227.1"/>
    <property type="molecule type" value="Genomic_DNA"/>
</dbReference>
<keyword evidence="5" id="KW-1185">Reference proteome</keyword>
<keyword evidence="3" id="KW-1133">Transmembrane helix</keyword>
<organism evidence="4 5">
    <name type="scientific">Racocetra fulgida</name>
    <dbReference type="NCBI Taxonomy" id="60492"/>
    <lineage>
        <taxon>Eukaryota</taxon>
        <taxon>Fungi</taxon>
        <taxon>Fungi incertae sedis</taxon>
        <taxon>Mucoromycota</taxon>
        <taxon>Glomeromycotina</taxon>
        <taxon>Glomeromycetes</taxon>
        <taxon>Diversisporales</taxon>
        <taxon>Gigasporaceae</taxon>
        <taxon>Racocetra</taxon>
    </lineage>
</organism>
<dbReference type="PANTHER" id="PTHR46093">
    <property type="entry name" value="ACYL-COA-BINDING DOMAIN-CONTAINING PROTEIN 5"/>
    <property type="match status" value="1"/>
</dbReference>
<dbReference type="SUPFAM" id="SSF117281">
    <property type="entry name" value="Kelch motif"/>
    <property type="match status" value="1"/>
</dbReference>
<protein>
    <submittedName>
        <fullName evidence="4">15432_t:CDS:1</fullName>
    </submittedName>
</protein>
<dbReference type="OrthoDB" id="432528at2759"/>